<comment type="caution">
    <text evidence="16">The sequence shown here is derived from an EMBL/GenBank/DDBJ whole genome shotgun (WGS) entry which is preliminary data.</text>
</comment>
<dbReference type="Pfam" id="PF17657">
    <property type="entry name" value="DNA_pol3_finger"/>
    <property type="match status" value="1"/>
</dbReference>
<dbReference type="EMBL" id="LXJZ01000040">
    <property type="protein sequence ID" value="OAJ62771.1"/>
    <property type="molecule type" value="Genomic_DNA"/>
</dbReference>
<evidence type="ECO:0000256" key="2">
    <source>
        <dbReference type="ARBA" id="ARBA00007391"/>
    </source>
</evidence>
<evidence type="ECO:0000256" key="11">
    <source>
        <dbReference type="ARBA" id="ARBA00023204"/>
    </source>
</evidence>
<evidence type="ECO:0000256" key="3">
    <source>
        <dbReference type="ARBA" id="ARBA00012417"/>
    </source>
</evidence>
<dbReference type="Proteomes" id="UP000078116">
    <property type="component" value="Unassembled WGS sequence"/>
</dbReference>
<dbReference type="InterPro" id="IPR016195">
    <property type="entry name" value="Pol/histidinol_Pase-like"/>
</dbReference>
<dbReference type="Pfam" id="PF14579">
    <property type="entry name" value="HHH_6"/>
    <property type="match status" value="1"/>
</dbReference>
<dbReference type="InterPro" id="IPR011708">
    <property type="entry name" value="DNA_pol3_alpha_NTPase_dom"/>
</dbReference>
<dbReference type="GO" id="GO:0003887">
    <property type="term" value="F:DNA-directed DNA polymerase activity"/>
    <property type="evidence" value="ECO:0007669"/>
    <property type="project" value="UniProtKB-UniRule"/>
</dbReference>
<dbReference type="AlphaFoldDB" id="A0A1A9NCW9"/>
<keyword evidence="10 13" id="KW-0239">DNA-directed DNA polymerase</keyword>
<dbReference type="NCBIfam" id="NF004225">
    <property type="entry name" value="PRK05672.1"/>
    <property type="match status" value="1"/>
</dbReference>
<dbReference type="InterPro" id="IPR040982">
    <property type="entry name" value="DNA_pol3_finger"/>
</dbReference>
<evidence type="ECO:0000313" key="17">
    <source>
        <dbReference type="Proteomes" id="UP000077961"/>
    </source>
</evidence>
<dbReference type="PANTHER" id="PTHR32294">
    <property type="entry name" value="DNA POLYMERASE III SUBUNIT ALPHA"/>
    <property type="match status" value="1"/>
</dbReference>
<dbReference type="InterPro" id="IPR004013">
    <property type="entry name" value="PHP_dom"/>
</dbReference>
<feature type="domain" description="Polymerase/histidinol phosphatase N-terminal" evidence="14">
    <location>
        <begin position="12"/>
        <end position="79"/>
    </location>
</feature>
<evidence type="ECO:0000256" key="8">
    <source>
        <dbReference type="ARBA" id="ARBA00022705"/>
    </source>
</evidence>
<dbReference type="CDD" id="cd04485">
    <property type="entry name" value="DnaE_OBF"/>
    <property type="match status" value="1"/>
</dbReference>
<dbReference type="GO" id="GO:0003676">
    <property type="term" value="F:nucleic acid binding"/>
    <property type="evidence" value="ECO:0007669"/>
    <property type="project" value="InterPro"/>
</dbReference>
<dbReference type="Pfam" id="PF07733">
    <property type="entry name" value="DNA_pol3_alpha"/>
    <property type="match status" value="1"/>
</dbReference>
<dbReference type="EMBL" id="LXKA01000109">
    <property type="protein sequence ID" value="OAJ64433.1"/>
    <property type="molecule type" value="Genomic_DNA"/>
</dbReference>
<sequence>MDSTFSTLPAYAELFCFSNFSFLHGASHAEELAGRAAQLGYSGLAITDECSLAGIVRAHVAAKEVKLPLVIGSYFRLVNADGSPAFGLILLAQNREGYGNLCELITLARTRAPKGQYRLTPQDLSRPDRENSHLRGMPNCLAILVPDFPAKEDALNAQLEWLDQTFPGRAWCGLVLHQRAMDDIHRGAIEYVADMHGIPVVALGQVVMHVRSRKPLQDTLTAIRVGRPVHECGYDLAPNAEQHLRSRLRLANLYPEYALSETTNIVAHCTFSLDELRYEYPDELVPPGFTPAAYLRQETYVGAQRRFPSGIPHNVQEQIEHELELIADLQYEPYFLTVYDIVHFARSQHILCQGRGSAANSAVCYCLGITEVDPARGSMLFERFISKERGEPPDIDVDFEHQRREEVIQYIYKKYGRDRAAIAAAVSTYRPRGALRETGKALGVDPQIVDAVAKGHQWFDGKQDLLKRFTESGLNAETPLIQAWASLASQLLGFPRHLSQHSGGFVISRGKLTRLVPVENAAMVDRSVIEWDKDDLESLGLLKIDVLALGMLSAIRRTLDLVSDQRGERFEMQDIPAEDPKTYEMISAADTVGVFQIESRAQMSMLPRLKPRTFYDLVIEVAIVRPGPIQGGAVHPYLQRRQGFEPVTYPSKALETALGRTLGVPIFQEQVMQVAILAAGFTAGEADQLRRAMAAWRRKGGLDKYYDRIVNGMLERGYDKTFADGIFQQILGFGEYGFPESHAASFALLVYASSWLKRHEPEAFLAAMLNSQPMGFYSPSQLVQDAKRHGVQVLPVDVTISGWDSSLEHTDGAGKPAVRLGLSLLRGMRDGAAERIENARAVRQFTTVGDLAKRAQLDRHDLQVLAAANALSSLAGNRREALWQSVASVPDKDMLSVAKVEDETPELGAPSEAEDIVGDYRSTGLTLGRHPLALLRPQLLANKLMPASTLQTYRNGRLARACGIVTVRQRPETAKGVIFITIEDETGNVNVIIWPKVLEQQRKEVLGASLLGVLGVWQCEGEVRHLVAQRLIDMSYLLGELPSVSRNFH</sequence>
<evidence type="ECO:0000313" key="18">
    <source>
        <dbReference type="Proteomes" id="UP000078116"/>
    </source>
</evidence>
<dbReference type="Proteomes" id="UP000077961">
    <property type="component" value="Unassembled WGS sequence"/>
</dbReference>
<dbReference type="PANTHER" id="PTHR32294:SF4">
    <property type="entry name" value="ERROR-PRONE DNA POLYMERASE"/>
    <property type="match status" value="1"/>
</dbReference>
<comment type="subcellular location">
    <subcellularLocation>
        <location evidence="1 13">Cytoplasm</location>
    </subcellularLocation>
</comment>
<comment type="function">
    <text evidence="13">DNA polymerase involved in damage-induced mutagenesis and translesion synthesis (TLS). It is not the major replicative DNA polymerase.</text>
</comment>
<dbReference type="InterPro" id="IPR023073">
    <property type="entry name" value="DnaE2"/>
</dbReference>
<dbReference type="GO" id="GO:0005737">
    <property type="term" value="C:cytoplasm"/>
    <property type="evidence" value="ECO:0007669"/>
    <property type="project" value="UniProtKB-SubCell"/>
</dbReference>
<evidence type="ECO:0000256" key="1">
    <source>
        <dbReference type="ARBA" id="ARBA00004496"/>
    </source>
</evidence>
<dbReference type="Gene3D" id="3.20.20.140">
    <property type="entry name" value="Metal-dependent hydrolases"/>
    <property type="match status" value="1"/>
</dbReference>
<dbReference type="EC" id="2.7.7.7" evidence="3 13"/>
<keyword evidence="17" id="KW-1185">Reference proteome</keyword>
<keyword evidence="11 13" id="KW-0234">DNA repair</keyword>
<dbReference type="Pfam" id="PF02811">
    <property type="entry name" value="PHP"/>
    <property type="match status" value="1"/>
</dbReference>
<evidence type="ECO:0000256" key="4">
    <source>
        <dbReference type="ARBA" id="ARBA00017273"/>
    </source>
</evidence>
<evidence type="ECO:0000256" key="12">
    <source>
        <dbReference type="ARBA" id="ARBA00049244"/>
    </source>
</evidence>
<proteinExistence type="inferred from homology"/>
<dbReference type="SMART" id="SM00481">
    <property type="entry name" value="POLIIIAc"/>
    <property type="match status" value="1"/>
</dbReference>
<dbReference type="GO" id="GO:0006260">
    <property type="term" value="P:DNA replication"/>
    <property type="evidence" value="ECO:0007669"/>
    <property type="project" value="UniProtKB-KW"/>
</dbReference>
<comment type="similarity">
    <text evidence="2 13">Belongs to the DNA polymerase type-C family. DnaE2 subfamily.</text>
</comment>
<dbReference type="OrthoDB" id="9803237at2"/>
<dbReference type="GO" id="GO:0006281">
    <property type="term" value="P:DNA repair"/>
    <property type="evidence" value="ECO:0007669"/>
    <property type="project" value="UniProtKB-UniRule"/>
</dbReference>
<dbReference type="SUPFAM" id="SSF89550">
    <property type="entry name" value="PHP domain-like"/>
    <property type="match status" value="1"/>
</dbReference>
<evidence type="ECO:0000256" key="13">
    <source>
        <dbReference type="HAMAP-Rule" id="MF_01902"/>
    </source>
</evidence>
<reference evidence="17 18" key="1">
    <citation type="submission" date="2016-04" db="EMBL/GenBank/DDBJ databases">
        <title>Reclassification of Paraburkholderia panaciterrae (Farh et al. 2015) Dobritsa &amp; Samadpour 2016 as a later homotypic synonym of Paraburkholderia ginsengiterrae (Farh et al. 2015) Dobritsa &amp; Samadpour 2016.</title>
        <authorList>
            <person name="Dobritsa A.P."/>
            <person name="Kutumbaka K."/>
            <person name="Samadpour M."/>
        </authorList>
    </citation>
    <scope>NUCLEOTIDE SEQUENCE [LARGE SCALE GENOMIC DNA]</scope>
    <source>
        <strain evidence="16 18">DCY85</strain>
        <strain evidence="15 17">DCY85-1</strain>
    </source>
</reference>
<dbReference type="HAMAP" id="MF_01902">
    <property type="entry name" value="DNApol_error_prone"/>
    <property type="match status" value="1"/>
</dbReference>
<evidence type="ECO:0000256" key="10">
    <source>
        <dbReference type="ARBA" id="ARBA00022932"/>
    </source>
</evidence>
<dbReference type="STRING" id="1462993.A6V36_20590"/>
<evidence type="ECO:0000256" key="9">
    <source>
        <dbReference type="ARBA" id="ARBA00022763"/>
    </source>
</evidence>
<protein>
    <recommendedName>
        <fullName evidence="4 13">Error-prone DNA polymerase</fullName>
        <ecNumber evidence="3 13">2.7.7.7</ecNumber>
    </recommendedName>
</protein>
<evidence type="ECO:0000256" key="6">
    <source>
        <dbReference type="ARBA" id="ARBA00022679"/>
    </source>
</evidence>
<evidence type="ECO:0000256" key="5">
    <source>
        <dbReference type="ARBA" id="ARBA00022490"/>
    </source>
</evidence>
<name>A0A1A9NCW9_9BURK</name>
<dbReference type="InterPro" id="IPR004365">
    <property type="entry name" value="NA-bd_OB_tRNA"/>
</dbReference>
<gene>
    <name evidence="13" type="primary">dnaE2</name>
    <name evidence="15" type="ORF">A6V36_20590</name>
    <name evidence="16" type="ORF">A6V37_19620</name>
</gene>
<evidence type="ECO:0000313" key="15">
    <source>
        <dbReference type="EMBL" id="OAJ62771.1"/>
    </source>
</evidence>
<evidence type="ECO:0000313" key="16">
    <source>
        <dbReference type="EMBL" id="OAJ64433.1"/>
    </source>
</evidence>
<keyword evidence="5 13" id="KW-0963">Cytoplasm</keyword>
<comment type="catalytic activity">
    <reaction evidence="12 13">
        <text>DNA(n) + a 2'-deoxyribonucleoside 5'-triphosphate = DNA(n+1) + diphosphate</text>
        <dbReference type="Rhea" id="RHEA:22508"/>
        <dbReference type="Rhea" id="RHEA-COMP:17339"/>
        <dbReference type="Rhea" id="RHEA-COMP:17340"/>
        <dbReference type="ChEBI" id="CHEBI:33019"/>
        <dbReference type="ChEBI" id="CHEBI:61560"/>
        <dbReference type="ChEBI" id="CHEBI:173112"/>
        <dbReference type="EC" id="2.7.7.7"/>
    </reaction>
</comment>
<keyword evidence="7 13" id="KW-0548">Nucleotidyltransferase</keyword>
<dbReference type="CDD" id="cd07434">
    <property type="entry name" value="PHP_PolIIIA_DnaE2"/>
    <property type="match status" value="1"/>
</dbReference>
<dbReference type="InterPro" id="IPR004805">
    <property type="entry name" value="DnaE2/DnaE/PolC"/>
</dbReference>
<dbReference type="Gene3D" id="1.10.150.870">
    <property type="match status" value="1"/>
</dbReference>
<keyword evidence="8 13" id="KW-0235">DNA replication</keyword>
<dbReference type="Pfam" id="PF01336">
    <property type="entry name" value="tRNA_anti-codon"/>
    <property type="match status" value="1"/>
</dbReference>
<accession>A0A1A9NCW9</accession>
<evidence type="ECO:0000256" key="7">
    <source>
        <dbReference type="ARBA" id="ARBA00022695"/>
    </source>
</evidence>
<keyword evidence="9 13" id="KW-0227">DNA damage</keyword>
<dbReference type="InterPro" id="IPR003141">
    <property type="entry name" value="Pol/His_phosphatase_N"/>
</dbReference>
<dbReference type="InterPro" id="IPR029460">
    <property type="entry name" value="DNAPol_HHH"/>
</dbReference>
<keyword evidence="6 13" id="KW-0808">Transferase</keyword>
<organism evidence="16 18">
    <name type="scientific">Paraburkholderia ginsengiterrae</name>
    <dbReference type="NCBI Taxonomy" id="1462993"/>
    <lineage>
        <taxon>Bacteria</taxon>
        <taxon>Pseudomonadati</taxon>
        <taxon>Pseudomonadota</taxon>
        <taxon>Betaproteobacteria</taxon>
        <taxon>Burkholderiales</taxon>
        <taxon>Burkholderiaceae</taxon>
        <taxon>Paraburkholderia</taxon>
    </lineage>
</organism>
<evidence type="ECO:0000259" key="14">
    <source>
        <dbReference type="SMART" id="SM00481"/>
    </source>
</evidence>
<dbReference type="GO" id="GO:0008408">
    <property type="term" value="F:3'-5' exonuclease activity"/>
    <property type="evidence" value="ECO:0007669"/>
    <property type="project" value="InterPro"/>
</dbReference>
<dbReference type="NCBIfam" id="TIGR00594">
    <property type="entry name" value="polc"/>
    <property type="match status" value="1"/>
</dbReference>
<dbReference type="RefSeq" id="WP_064265609.1">
    <property type="nucleotide sequence ID" value="NZ_LXJZ01000040.1"/>
</dbReference>